<dbReference type="Proteomes" id="UP001557470">
    <property type="component" value="Unassembled WGS sequence"/>
</dbReference>
<dbReference type="SUPFAM" id="SSF140959">
    <property type="entry name" value="Indolic compounds 2,3-dioxygenase-like"/>
    <property type="match status" value="1"/>
</dbReference>
<evidence type="ECO:0000256" key="9">
    <source>
        <dbReference type="PIRSR" id="PIRSR600898-1"/>
    </source>
</evidence>
<evidence type="ECO:0008006" key="12">
    <source>
        <dbReference type="Google" id="ProtNLM"/>
    </source>
</evidence>
<protein>
    <recommendedName>
        <fullName evidence="12">Indoleamine 2,3-dioxygenase 2-like</fullName>
    </recommendedName>
</protein>
<evidence type="ECO:0000313" key="11">
    <source>
        <dbReference type="Proteomes" id="UP001557470"/>
    </source>
</evidence>
<dbReference type="PANTHER" id="PTHR28657:SF2">
    <property type="entry name" value="INDOLEAMINE 2,3-DIOXYGENASE 1"/>
    <property type="match status" value="1"/>
</dbReference>
<proteinExistence type="inferred from homology"/>
<dbReference type="GO" id="GO:0046872">
    <property type="term" value="F:metal ion binding"/>
    <property type="evidence" value="ECO:0007669"/>
    <property type="project" value="UniProtKB-KW"/>
</dbReference>
<evidence type="ECO:0000256" key="1">
    <source>
        <dbReference type="ARBA" id="ARBA00007119"/>
    </source>
</evidence>
<evidence type="ECO:0000256" key="3">
    <source>
        <dbReference type="ARBA" id="ARBA00022723"/>
    </source>
</evidence>
<evidence type="ECO:0000256" key="2">
    <source>
        <dbReference type="ARBA" id="ARBA00022617"/>
    </source>
</evidence>
<keyword evidence="5" id="KW-0223">Dioxygenase</keyword>
<dbReference type="PANTHER" id="PTHR28657">
    <property type="entry name" value="INDOLEAMINE 2,3-DIOXYGENASE"/>
    <property type="match status" value="1"/>
</dbReference>
<comment type="similarity">
    <text evidence="1">Belongs to the indoleamine 2,3-dioxygenase family.</text>
</comment>
<dbReference type="Pfam" id="PF01231">
    <property type="entry name" value="IDO"/>
    <property type="match status" value="1"/>
</dbReference>
<keyword evidence="6" id="KW-0560">Oxidoreductase</keyword>
<keyword evidence="3 9" id="KW-0479">Metal-binding</keyword>
<dbReference type="EMBL" id="JAGEUA010000010">
    <property type="protein sequence ID" value="KAL0964473.1"/>
    <property type="molecule type" value="Genomic_DNA"/>
</dbReference>
<dbReference type="GO" id="GO:0006569">
    <property type="term" value="P:L-tryptophan catabolic process"/>
    <property type="evidence" value="ECO:0007669"/>
    <property type="project" value="UniProtKB-KW"/>
</dbReference>
<dbReference type="GO" id="GO:0016702">
    <property type="term" value="F:oxidoreductase activity, acting on single donors with incorporation of molecular oxygen, incorporation of two atoms of oxygen"/>
    <property type="evidence" value="ECO:0007669"/>
    <property type="project" value="UniProtKB-ARBA"/>
</dbReference>
<keyword evidence="8" id="KW-0823">Tryptophan catabolism</keyword>
<comment type="caution">
    <text evidence="10">The sequence shown here is derived from an EMBL/GenBank/DDBJ whole genome shotgun (WGS) entry which is preliminary data.</text>
</comment>
<evidence type="ECO:0000256" key="8">
    <source>
        <dbReference type="ARBA" id="ARBA00023079"/>
    </source>
</evidence>
<dbReference type="GO" id="GO:0002376">
    <property type="term" value="P:immune system process"/>
    <property type="evidence" value="ECO:0007669"/>
    <property type="project" value="UniProtKB-KW"/>
</dbReference>
<evidence type="ECO:0000256" key="6">
    <source>
        <dbReference type="ARBA" id="ARBA00023002"/>
    </source>
</evidence>
<keyword evidence="2 9" id="KW-0349">Heme</keyword>
<keyword evidence="7 9" id="KW-0408">Iron</keyword>
<dbReference type="InterPro" id="IPR000898">
    <property type="entry name" value="Indolamine_dOase"/>
</dbReference>
<sequence>MGDGNSSSSTAIHADLDCFFVTEDFGFLLKQPARDLPEFYRVWMDLASDLTHLIQSHQLRYMVDKMPVLSPFGLKGHRELRLAHLALGFLTMGYVWQEGEHLPATTLPKSLALPYWLISQRLGVPPILSYADTVLANWRLRDPTGDMEIGNLDTLFSFPGGESCKGFFLVSLLVEKAASSGIKGAVSAMNAVANRDIINIQKSLYKVNQSLKNMKEIFELMHRHVDPTEFHGTLRIFFSGWRDNPLLPGGLVYEGVGEDPVKLSGGSAAQSSSIQCFDALLGICHEDHAASFLKRMQEYMLPSHRQLIETLSGNPSLRDFVLTCSRPSLCRSYNSCVSALVDLRSYHLCTVARYITIPGHRARAMGCPLNSVGSGLDNIGTGGSSTMPFLKTVRDATQRALIAQR</sequence>
<organism evidence="10 11">
    <name type="scientific">Umbra pygmaea</name>
    <name type="common">Eastern mudminnow</name>
    <dbReference type="NCBI Taxonomy" id="75934"/>
    <lineage>
        <taxon>Eukaryota</taxon>
        <taxon>Metazoa</taxon>
        <taxon>Chordata</taxon>
        <taxon>Craniata</taxon>
        <taxon>Vertebrata</taxon>
        <taxon>Euteleostomi</taxon>
        <taxon>Actinopterygii</taxon>
        <taxon>Neopterygii</taxon>
        <taxon>Teleostei</taxon>
        <taxon>Protacanthopterygii</taxon>
        <taxon>Esociformes</taxon>
        <taxon>Umbridae</taxon>
        <taxon>Umbra</taxon>
    </lineage>
</organism>
<dbReference type="FunFam" id="1.20.58.480:FF:000003">
    <property type="entry name" value="Indoleamine 2,3-dioxygenase 1"/>
    <property type="match status" value="1"/>
</dbReference>
<evidence type="ECO:0000256" key="4">
    <source>
        <dbReference type="ARBA" id="ARBA00022859"/>
    </source>
</evidence>
<evidence type="ECO:0000256" key="7">
    <source>
        <dbReference type="ARBA" id="ARBA00023004"/>
    </source>
</evidence>
<dbReference type="PROSITE" id="PS00876">
    <property type="entry name" value="IDO_1"/>
    <property type="match status" value="1"/>
</dbReference>
<dbReference type="AlphaFoldDB" id="A0ABD0W5I1"/>
<evidence type="ECO:0000313" key="10">
    <source>
        <dbReference type="EMBL" id="KAL0964473.1"/>
    </source>
</evidence>
<feature type="binding site" description="proximal binding residue" evidence="9">
    <location>
        <position position="347"/>
    </location>
    <ligand>
        <name>heme b</name>
        <dbReference type="ChEBI" id="CHEBI:60344"/>
    </ligand>
    <ligandPart>
        <name>Fe</name>
        <dbReference type="ChEBI" id="CHEBI:18248"/>
    </ligandPart>
</feature>
<dbReference type="InterPro" id="IPR037217">
    <property type="entry name" value="Trp/Indoleamine_2_3_dOase-like"/>
</dbReference>
<accession>A0ABD0W5I1</accession>
<gene>
    <name evidence="10" type="ORF">UPYG_G00324340</name>
</gene>
<reference evidence="10 11" key="1">
    <citation type="submission" date="2024-06" db="EMBL/GenBank/DDBJ databases">
        <authorList>
            <person name="Pan Q."/>
            <person name="Wen M."/>
            <person name="Jouanno E."/>
            <person name="Zahm M."/>
            <person name="Klopp C."/>
            <person name="Cabau C."/>
            <person name="Louis A."/>
            <person name="Berthelot C."/>
            <person name="Parey E."/>
            <person name="Roest Crollius H."/>
            <person name="Montfort J."/>
            <person name="Robinson-Rechavi M."/>
            <person name="Bouchez O."/>
            <person name="Lampietro C."/>
            <person name="Lopez Roques C."/>
            <person name="Donnadieu C."/>
            <person name="Postlethwait J."/>
            <person name="Bobe J."/>
            <person name="Verreycken H."/>
            <person name="Guiguen Y."/>
        </authorList>
    </citation>
    <scope>NUCLEOTIDE SEQUENCE [LARGE SCALE GENOMIC DNA]</scope>
    <source>
        <strain evidence="10">Up_M1</strain>
        <tissue evidence="10">Testis</tissue>
    </source>
</reference>
<keyword evidence="11" id="KW-1185">Reference proteome</keyword>
<name>A0ABD0W5I1_UMBPY</name>
<dbReference type="Gene3D" id="1.20.58.480">
    <property type="match status" value="1"/>
</dbReference>
<keyword evidence="4" id="KW-0391">Immunity</keyword>
<evidence type="ECO:0000256" key="5">
    <source>
        <dbReference type="ARBA" id="ARBA00022964"/>
    </source>
</evidence>